<feature type="chain" id="PRO_5021898044" evidence="2">
    <location>
        <begin position="21"/>
        <end position="445"/>
    </location>
</feature>
<feature type="domain" description="Pyrrolo-quinoline quinone repeat" evidence="3">
    <location>
        <begin position="186"/>
        <end position="434"/>
    </location>
</feature>
<dbReference type="PANTHER" id="PTHR34512:SF30">
    <property type="entry name" value="OUTER MEMBRANE PROTEIN ASSEMBLY FACTOR BAMB"/>
    <property type="match status" value="1"/>
</dbReference>
<dbReference type="PANTHER" id="PTHR34512">
    <property type="entry name" value="CELL SURFACE PROTEIN"/>
    <property type="match status" value="1"/>
</dbReference>
<dbReference type="SUPFAM" id="SSF50998">
    <property type="entry name" value="Quinoprotein alcohol dehydrogenase-like"/>
    <property type="match status" value="1"/>
</dbReference>
<feature type="domain" description="Pyrrolo-quinoline quinone repeat" evidence="3">
    <location>
        <begin position="51"/>
        <end position="158"/>
    </location>
</feature>
<dbReference type="KEGG" id="acaf:CA12_13200"/>
<keyword evidence="2" id="KW-0732">Signal</keyword>
<keyword evidence="5" id="KW-1185">Reference proteome</keyword>
<dbReference type="RefSeq" id="WP_145358053.1">
    <property type="nucleotide sequence ID" value="NZ_CP036265.1"/>
</dbReference>
<proteinExistence type="predicted"/>
<feature type="signal peptide" evidence="2">
    <location>
        <begin position="1"/>
        <end position="20"/>
    </location>
</feature>
<reference evidence="4 5" key="1">
    <citation type="submission" date="2019-02" db="EMBL/GenBank/DDBJ databases">
        <title>Deep-cultivation of Planctomycetes and their phenomic and genomic characterization uncovers novel biology.</title>
        <authorList>
            <person name="Wiegand S."/>
            <person name="Jogler M."/>
            <person name="Boedeker C."/>
            <person name="Pinto D."/>
            <person name="Vollmers J."/>
            <person name="Rivas-Marin E."/>
            <person name="Kohn T."/>
            <person name="Peeters S.H."/>
            <person name="Heuer A."/>
            <person name="Rast P."/>
            <person name="Oberbeckmann S."/>
            <person name="Bunk B."/>
            <person name="Jeske O."/>
            <person name="Meyerdierks A."/>
            <person name="Storesund J.E."/>
            <person name="Kallscheuer N."/>
            <person name="Luecker S."/>
            <person name="Lage O.M."/>
            <person name="Pohl T."/>
            <person name="Merkel B.J."/>
            <person name="Hornburger P."/>
            <person name="Mueller R.-W."/>
            <person name="Bruemmer F."/>
            <person name="Labrenz M."/>
            <person name="Spormann A.M."/>
            <person name="Op den Camp H."/>
            <person name="Overmann J."/>
            <person name="Amann R."/>
            <person name="Jetten M.S.M."/>
            <person name="Mascher T."/>
            <person name="Medema M.H."/>
            <person name="Devos D.P."/>
            <person name="Kaster A.-K."/>
            <person name="Ovreas L."/>
            <person name="Rohde M."/>
            <person name="Galperin M.Y."/>
            <person name="Jogler C."/>
        </authorList>
    </citation>
    <scope>NUCLEOTIDE SEQUENCE [LARGE SCALE GENOMIC DNA]</scope>
    <source>
        <strain evidence="4 5">CA12</strain>
    </source>
</reference>
<protein>
    <submittedName>
        <fullName evidence="4">Outer membrane biogenesis protein BamB</fullName>
    </submittedName>
</protein>
<dbReference type="EMBL" id="CP036265">
    <property type="protein sequence ID" value="QDT15237.1"/>
    <property type="molecule type" value="Genomic_DNA"/>
</dbReference>
<name>A0A517P786_9PLAN</name>
<gene>
    <name evidence="4" type="ORF">CA12_13200</name>
</gene>
<evidence type="ECO:0000256" key="1">
    <source>
        <dbReference type="SAM" id="MobiDB-lite"/>
    </source>
</evidence>
<dbReference type="Gene3D" id="2.130.10.10">
    <property type="entry name" value="YVTN repeat-like/Quinoprotein amine dehydrogenase"/>
    <property type="match status" value="2"/>
</dbReference>
<dbReference type="InterPro" id="IPR011047">
    <property type="entry name" value="Quinoprotein_ADH-like_sf"/>
</dbReference>
<feature type="compositionally biased region" description="Basic and acidic residues" evidence="1">
    <location>
        <begin position="208"/>
        <end position="227"/>
    </location>
</feature>
<dbReference type="OrthoDB" id="244732at2"/>
<dbReference type="SMART" id="SM00564">
    <property type="entry name" value="PQQ"/>
    <property type="match status" value="4"/>
</dbReference>
<feature type="region of interest" description="Disordered" evidence="1">
    <location>
        <begin position="206"/>
        <end position="227"/>
    </location>
</feature>
<dbReference type="InterPro" id="IPR002372">
    <property type="entry name" value="PQQ_rpt_dom"/>
</dbReference>
<dbReference type="InterPro" id="IPR015943">
    <property type="entry name" value="WD40/YVTN_repeat-like_dom_sf"/>
</dbReference>
<evidence type="ECO:0000313" key="5">
    <source>
        <dbReference type="Proteomes" id="UP000318741"/>
    </source>
</evidence>
<sequence length="445" mass="47709" precursor="true">MRNALASAGTFLWLVVPALAADGERWPQWRGPDGSGRTAATDVVTEWGPEQNVLWRASLPEAGNSTPVVWGDRVFLTQPLSENDQRALLCLDRTTGAELWRRAVTYDKPEATHKTNPYASASPAVDGERVVAWFGSAGLVCWDLEGKELWRRDLGEQRHMWGYGSSPILHGNNCILNFGPGEREFLIAVDKSTGETVWQVDALDDEAERAHSGPENDGNSKDFDKDGDRANRLRGAWSTPIVITVDGRDELIVTLPRRVSAFDPATGEQLWTCGGLGPLAYASPMASEDGIVVALGGYGGACLAVRAGGEGDVTETRRLWHQPRGVGYLGTGAVADGAVYVCDMGGVLRCLDVQTGKELWKSRVAGGGTWSSVTQTADGRMFLLTKSGTTAVFRANREEYEPIAANDLDESTNASVVAAGDALFLRTDDALWAVGAPAEGAADGE</sequence>
<dbReference type="Pfam" id="PF13360">
    <property type="entry name" value="PQQ_2"/>
    <property type="match status" value="2"/>
</dbReference>
<dbReference type="InterPro" id="IPR018391">
    <property type="entry name" value="PQQ_b-propeller_rpt"/>
</dbReference>
<dbReference type="AlphaFoldDB" id="A0A517P786"/>
<evidence type="ECO:0000256" key="2">
    <source>
        <dbReference type="SAM" id="SignalP"/>
    </source>
</evidence>
<accession>A0A517P786</accession>
<organism evidence="4 5">
    <name type="scientific">Alienimonas californiensis</name>
    <dbReference type="NCBI Taxonomy" id="2527989"/>
    <lineage>
        <taxon>Bacteria</taxon>
        <taxon>Pseudomonadati</taxon>
        <taxon>Planctomycetota</taxon>
        <taxon>Planctomycetia</taxon>
        <taxon>Planctomycetales</taxon>
        <taxon>Planctomycetaceae</taxon>
        <taxon>Alienimonas</taxon>
    </lineage>
</organism>
<evidence type="ECO:0000259" key="3">
    <source>
        <dbReference type="Pfam" id="PF13360"/>
    </source>
</evidence>
<evidence type="ECO:0000313" key="4">
    <source>
        <dbReference type="EMBL" id="QDT15237.1"/>
    </source>
</evidence>
<dbReference type="Proteomes" id="UP000318741">
    <property type="component" value="Chromosome"/>
</dbReference>